<dbReference type="InterPro" id="IPR000313">
    <property type="entry name" value="PWWP_dom"/>
</dbReference>
<feature type="region of interest" description="Disordered" evidence="1">
    <location>
        <begin position="66"/>
        <end position="135"/>
    </location>
</feature>
<dbReference type="Pfam" id="PF00855">
    <property type="entry name" value="PWWP"/>
    <property type="match status" value="1"/>
</dbReference>
<feature type="compositionally biased region" description="Acidic residues" evidence="1">
    <location>
        <begin position="119"/>
        <end position="132"/>
    </location>
</feature>
<feature type="domain" description="PWWP" evidence="2">
    <location>
        <begin position="139"/>
        <end position="199"/>
    </location>
</feature>
<proteinExistence type="predicted"/>
<sequence>MGSVRSGPFRRRSLPLPAAPPLPLWPLSLSLSLSLSLPLTFPLLFPYPTTTPPHCSTTPLATTGAGGFCPPPRRGRGRTSAAARHALPCPAPGPGTGRSDCPRGKGIGERAQMGGLPKEEEEEDASEPEGAPEVDVSAEGTLVWLRRPNGSWWPSIVISPEDVPSACTAPPRCGATPIMLLGRRRDGPTFIDWCNLDRCSRVKPFRCGELDFEQRITNAQAVAATGSCNYNKGRYARKEDAILQALNIERERALEPASKTYLHGGTCSLNPKIEMPNGQVKDAAAKGPSTTIHSLPLPLPLLPPPPKRKRKTPYDSEDDAPKGSRRMRDLRDIGSKTVPPMDSPHAATCSSSSSGTSTLDSSLETTSCHRRAAFKTDQAKGTEISCMSRLFTDDFHHRDDFVETPLAGRSILEPDHLQKYQPCGLAKHPTWKHNKQANGCSKVVKCDRKNIKMRSISSVDQEGYNRTKDSDKHEHHKARTVKHKAPRDEVVLLEKRLDKRSLNKPSGDDTKMHIAMIPTDSDCVGAVEQQCSKRKRDPEESSETISNRSNCDSGSISSLVFELPLQVLPPQKKALDPERCRAVKPIKTLHLNSTLCNVELSVLGSSNNGRRVPLVSLMSKWNGKPVVGYPVSVEVCDDVFGCPLSSGGEQQAVTSSMDGIMLKRDETKGLQCLVPPSPQACRAKPKSRSRKPSEKDVDKLWQPHTKKPASSSRKMRRLSSFASGQRDGEDRKSAVGKVSGATIACIPLRVVFSRINEALSFPVK</sequence>
<feature type="region of interest" description="Disordered" evidence="1">
    <location>
        <begin position="528"/>
        <end position="553"/>
    </location>
</feature>
<evidence type="ECO:0000256" key="1">
    <source>
        <dbReference type="SAM" id="MobiDB-lite"/>
    </source>
</evidence>
<dbReference type="PANTHER" id="PTHR33697">
    <property type="entry name" value="T17B22.17 PROTEIN-RELATED"/>
    <property type="match status" value="1"/>
</dbReference>
<name>A0A4U6VE27_SETVI</name>
<dbReference type="PROSITE" id="PS50812">
    <property type="entry name" value="PWWP"/>
    <property type="match status" value="1"/>
</dbReference>
<gene>
    <name evidence="3" type="ORF">SEVIR_3G122900v2</name>
</gene>
<feature type="compositionally biased region" description="Polar residues" evidence="1">
    <location>
        <begin position="543"/>
        <end position="553"/>
    </location>
</feature>
<evidence type="ECO:0000313" key="4">
    <source>
        <dbReference type="Proteomes" id="UP000298652"/>
    </source>
</evidence>
<dbReference type="AlphaFoldDB" id="A0A4U6VE27"/>
<keyword evidence="4" id="KW-1185">Reference proteome</keyword>
<feature type="compositionally biased region" description="Basic and acidic residues" evidence="1">
    <location>
        <begin position="319"/>
        <end position="334"/>
    </location>
</feature>
<accession>A0A4U6VE27</accession>
<dbReference type="Gramene" id="TKW25479">
    <property type="protein sequence ID" value="TKW25479"/>
    <property type="gene ID" value="SEVIR_3G122900v2"/>
</dbReference>
<dbReference type="EMBL" id="CM016554">
    <property type="protein sequence ID" value="TKW25479.1"/>
    <property type="molecule type" value="Genomic_DNA"/>
</dbReference>
<feature type="region of interest" description="Disordered" evidence="1">
    <location>
        <begin position="461"/>
        <end position="484"/>
    </location>
</feature>
<dbReference type="Gene3D" id="2.30.30.140">
    <property type="match status" value="1"/>
</dbReference>
<reference evidence="3" key="1">
    <citation type="submission" date="2019-03" db="EMBL/GenBank/DDBJ databases">
        <title>WGS assembly of Setaria viridis.</title>
        <authorList>
            <person name="Huang P."/>
            <person name="Jenkins J."/>
            <person name="Grimwood J."/>
            <person name="Barry K."/>
            <person name="Healey A."/>
            <person name="Mamidi S."/>
            <person name="Sreedasyam A."/>
            <person name="Shu S."/>
            <person name="Feldman M."/>
            <person name="Wu J."/>
            <person name="Yu Y."/>
            <person name="Chen C."/>
            <person name="Johnson J."/>
            <person name="Rokhsar D."/>
            <person name="Baxter I."/>
            <person name="Schmutz J."/>
            <person name="Brutnell T."/>
            <person name="Kellogg E."/>
        </authorList>
    </citation>
    <scope>NUCLEOTIDE SEQUENCE [LARGE SCALE GENOMIC DNA]</scope>
</reference>
<dbReference type="CDD" id="cd05162">
    <property type="entry name" value="PWWP"/>
    <property type="match status" value="1"/>
</dbReference>
<dbReference type="Proteomes" id="UP000298652">
    <property type="component" value="Chromosome 3"/>
</dbReference>
<evidence type="ECO:0000259" key="2">
    <source>
        <dbReference type="PROSITE" id="PS50812"/>
    </source>
</evidence>
<feature type="compositionally biased region" description="Low complexity" evidence="1">
    <location>
        <begin position="348"/>
        <end position="364"/>
    </location>
</feature>
<dbReference type="PANTHER" id="PTHR33697:SF3">
    <property type="entry name" value="TUDOR_PWWP_MBT SUPERFAMILY PROTEIN"/>
    <property type="match status" value="1"/>
</dbReference>
<evidence type="ECO:0000313" key="3">
    <source>
        <dbReference type="EMBL" id="TKW25479.1"/>
    </source>
</evidence>
<dbReference type="SUPFAM" id="SSF63748">
    <property type="entry name" value="Tudor/PWWP/MBT"/>
    <property type="match status" value="1"/>
</dbReference>
<dbReference type="InterPro" id="IPR044679">
    <property type="entry name" value="PWWP2-like"/>
</dbReference>
<feature type="compositionally biased region" description="Basic and acidic residues" evidence="1">
    <location>
        <begin position="691"/>
        <end position="701"/>
    </location>
</feature>
<organism evidence="3 4">
    <name type="scientific">Setaria viridis</name>
    <name type="common">Green bristlegrass</name>
    <name type="synonym">Setaria italica subsp. viridis</name>
    <dbReference type="NCBI Taxonomy" id="4556"/>
    <lineage>
        <taxon>Eukaryota</taxon>
        <taxon>Viridiplantae</taxon>
        <taxon>Streptophyta</taxon>
        <taxon>Embryophyta</taxon>
        <taxon>Tracheophyta</taxon>
        <taxon>Spermatophyta</taxon>
        <taxon>Magnoliopsida</taxon>
        <taxon>Liliopsida</taxon>
        <taxon>Poales</taxon>
        <taxon>Poaceae</taxon>
        <taxon>PACMAD clade</taxon>
        <taxon>Panicoideae</taxon>
        <taxon>Panicodae</taxon>
        <taxon>Paniceae</taxon>
        <taxon>Cenchrinae</taxon>
        <taxon>Setaria</taxon>
    </lineage>
</organism>
<feature type="compositionally biased region" description="Basic residues" evidence="1">
    <location>
        <begin position="474"/>
        <end position="484"/>
    </location>
</feature>
<feature type="region of interest" description="Disordered" evidence="1">
    <location>
        <begin position="674"/>
        <end position="736"/>
    </location>
</feature>
<feature type="compositionally biased region" description="Basic and acidic residues" evidence="1">
    <location>
        <begin position="463"/>
        <end position="473"/>
    </location>
</feature>
<protein>
    <recommendedName>
        <fullName evidence="2">PWWP domain-containing protein</fullName>
    </recommendedName>
</protein>
<feature type="region of interest" description="Disordered" evidence="1">
    <location>
        <begin position="280"/>
        <end position="364"/>
    </location>
</feature>